<dbReference type="InterPro" id="IPR015943">
    <property type="entry name" value="WD40/YVTN_repeat-like_dom_sf"/>
</dbReference>
<dbReference type="Proteomes" id="UP000054363">
    <property type="component" value="Unassembled WGS sequence"/>
</dbReference>
<dbReference type="Gene3D" id="2.130.10.10">
    <property type="entry name" value="YVTN repeat-like/Quinoprotein amine dehydrogenase"/>
    <property type="match status" value="1"/>
</dbReference>
<evidence type="ECO:0000313" key="3">
    <source>
        <dbReference type="Proteomes" id="UP000054363"/>
    </source>
</evidence>
<dbReference type="eggNOG" id="COG4447">
    <property type="taxonomic scope" value="Bacteria"/>
</dbReference>
<keyword evidence="1" id="KW-0732">Signal</keyword>
<protein>
    <recommendedName>
        <fullName evidence="4">Photosynthesis system II assembly factor Ycf48/Hcf136-like domain-containing protein</fullName>
    </recommendedName>
</protein>
<evidence type="ECO:0000256" key="1">
    <source>
        <dbReference type="SAM" id="SignalP"/>
    </source>
</evidence>
<comment type="caution">
    <text evidence="2">The sequence shown here is derived from an EMBL/GenBank/DDBJ whole genome shotgun (WGS) entry which is preliminary data.</text>
</comment>
<dbReference type="PANTHER" id="PTHR47199">
    <property type="entry name" value="PHOTOSYSTEM II STABILITY/ASSEMBLY FACTOR HCF136, CHLOROPLASTIC"/>
    <property type="match status" value="1"/>
</dbReference>
<dbReference type="PANTHER" id="PTHR47199:SF2">
    <property type="entry name" value="PHOTOSYSTEM II STABILITY_ASSEMBLY FACTOR HCF136, CHLOROPLASTIC"/>
    <property type="match status" value="1"/>
</dbReference>
<dbReference type="RefSeq" id="WP_034773772.1">
    <property type="nucleotide sequence ID" value="NZ_JPER01000001.1"/>
</dbReference>
<gene>
    <name evidence="2" type="ORF">IDSA_01660</name>
</gene>
<dbReference type="AlphaFoldDB" id="A0A094L9F2"/>
<name>A0A094L9F2_9GAMM</name>
<keyword evidence="3" id="KW-1185">Reference proteome</keyword>
<dbReference type="EMBL" id="JPER01000001">
    <property type="protein sequence ID" value="KFZ31448.1"/>
    <property type="molecule type" value="Genomic_DNA"/>
</dbReference>
<feature type="signal peptide" evidence="1">
    <location>
        <begin position="1"/>
        <end position="20"/>
    </location>
</feature>
<sequence length="339" mass="35995">MTLRAFVLLAATGLTTSIQAAVPLEVLPAKSDVNWIGVSAPSANVIWLSGSASTIARSTDGGASWNYFQPASADLEFRDIEATSAEEAYALSIGTGGASRIYFTSDGGRNWQLRYRGDSNQFLNCLAMSATGEAWVYGDSVEKHWSMVRGADARNWLTARNAVDSQPLAGEGGLAASGSCIRYKNNIWAIGTANAATARLLIKRDFGIRFEAIDTPMPAGPSAGIASVWPFSQKHVLLAGGDLNNSEARPRLVRYEDGDFTPLSEPPLEGALYSLTVLPDGAILVSNPDGAALLPGADEAWLRLSEENIWNSACVAGHCYLAGKDGYVAKFNWPAAATD</sequence>
<proteinExistence type="predicted"/>
<dbReference type="OrthoDB" id="9813892at2"/>
<reference evidence="2 3" key="1">
    <citation type="submission" date="2014-06" db="EMBL/GenBank/DDBJ databases">
        <title>The draft genome sequence of Idiomarina salinarum ISL-52.</title>
        <authorList>
            <person name="Du J."/>
            <person name="Shao Z."/>
        </authorList>
    </citation>
    <scope>NUCLEOTIDE SEQUENCE [LARGE SCALE GENOMIC DNA]</scope>
    <source>
        <strain evidence="2 3">ISL-52</strain>
    </source>
</reference>
<dbReference type="STRING" id="435908.IDSA_01660"/>
<dbReference type="SUPFAM" id="SSF110296">
    <property type="entry name" value="Oligoxyloglucan reducing end-specific cellobiohydrolase"/>
    <property type="match status" value="1"/>
</dbReference>
<evidence type="ECO:0008006" key="4">
    <source>
        <dbReference type="Google" id="ProtNLM"/>
    </source>
</evidence>
<organism evidence="2 3">
    <name type="scientific">Pseudidiomarina salinarum</name>
    <dbReference type="NCBI Taxonomy" id="435908"/>
    <lineage>
        <taxon>Bacteria</taxon>
        <taxon>Pseudomonadati</taxon>
        <taxon>Pseudomonadota</taxon>
        <taxon>Gammaproteobacteria</taxon>
        <taxon>Alteromonadales</taxon>
        <taxon>Idiomarinaceae</taxon>
        <taxon>Pseudidiomarina</taxon>
    </lineage>
</organism>
<feature type="chain" id="PRO_5001900882" description="Photosynthesis system II assembly factor Ycf48/Hcf136-like domain-containing protein" evidence="1">
    <location>
        <begin position="21"/>
        <end position="339"/>
    </location>
</feature>
<accession>A0A094L9F2</accession>
<evidence type="ECO:0000313" key="2">
    <source>
        <dbReference type="EMBL" id="KFZ31448.1"/>
    </source>
</evidence>